<protein>
    <submittedName>
        <fullName evidence="1">Uncharacterized protein</fullName>
    </submittedName>
</protein>
<sequence>MVSSIQVTKILHDRVGVSSNRKSLNGFRTFCTGEGAWGPITLLYFDYLM</sequence>
<evidence type="ECO:0000313" key="1">
    <source>
        <dbReference type="EMBL" id="RVW47379.1"/>
    </source>
</evidence>
<evidence type="ECO:0000313" key="2">
    <source>
        <dbReference type="Proteomes" id="UP000288805"/>
    </source>
</evidence>
<gene>
    <name evidence="1" type="ORF">CK203_090349</name>
</gene>
<name>A0A438EI28_VITVI</name>
<dbReference type="EMBL" id="QGNW01001285">
    <property type="protein sequence ID" value="RVW47379.1"/>
    <property type="molecule type" value="Genomic_DNA"/>
</dbReference>
<comment type="caution">
    <text evidence="1">The sequence shown here is derived from an EMBL/GenBank/DDBJ whole genome shotgun (WGS) entry which is preliminary data.</text>
</comment>
<dbReference type="AlphaFoldDB" id="A0A438EI28"/>
<organism evidence="1 2">
    <name type="scientific">Vitis vinifera</name>
    <name type="common">Grape</name>
    <dbReference type="NCBI Taxonomy" id="29760"/>
    <lineage>
        <taxon>Eukaryota</taxon>
        <taxon>Viridiplantae</taxon>
        <taxon>Streptophyta</taxon>
        <taxon>Embryophyta</taxon>
        <taxon>Tracheophyta</taxon>
        <taxon>Spermatophyta</taxon>
        <taxon>Magnoliopsida</taxon>
        <taxon>eudicotyledons</taxon>
        <taxon>Gunneridae</taxon>
        <taxon>Pentapetalae</taxon>
        <taxon>rosids</taxon>
        <taxon>Vitales</taxon>
        <taxon>Vitaceae</taxon>
        <taxon>Viteae</taxon>
        <taxon>Vitis</taxon>
    </lineage>
</organism>
<dbReference type="Proteomes" id="UP000288805">
    <property type="component" value="Unassembled WGS sequence"/>
</dbReference>
<reference evidence="1 2" key="1">
    <citation type="journal article" date="2018" name="PLoS Genet.">
        <title>Population sequencing reveals clonal diversity and ancestral inbreeding in the grapevine cultivar Chardonnay.</title>
        <authorList>
            <person name="Roach M.J."/>
            <person name="Johnson D.L."/>
            <person name="Bohlmann J."/>
            <person name="van Vuuren H.J."/>
            <person name="Jones S.J."/>
            <person name="Pretorius I.S."/>
            <person name="Schmidt S.A."/>
            <person name="Borneman A.R."/>
        </authorList>
    </citation>
    <scope>NUCLEOTIDE SEQUENCE [LARGE SCALE GENOMIC DNA]</scope>
    <source>
        <strain evidence="2">cv. Chardonnay</strain>
        <tissue evidence="1">Leaf</tissue>
    </source>
</reference>
<accession>A0A438EI28</accession>
<proteinExistence type="predicted"/>